<protein>
    <submittedName>
        <fullName evidence="2">Uncharacterized protein</fullName>
    </submittedName>
</protein>
<proteinExistence type="predicted"/>
<name>A0A7S0AR57_9STRA</name>
<dbReference type="AlphaFoldDB" id="A0A7S0AR57"/>
<accession>A0A7S0AR57</accession>
<sequence>MASLPSMSPDFFIIATGLDTPISLHRTFGNGATRSRLIRSRSAPVPSTILVNKKKITKVAKKSSPTKKMTPTKHIQTHTKPPLVKRQISDDLTQSAYNDCAKVLHASPFDSLFWQNMDLAASTASTKIDEVQCDIEDAWNNLAELIISQVFSAGADIEPCECPPPSLKDVADDEDLCGLQFLEEDELLDGSPFDYSYEGLELEEPLPQDLASEQ</sequence>
<evidence type="ECO:0000313" key="2">
    <source>
        <dbReference type="EMBL" id="CAD8371845.1"/>
    </source>
</evidence>
<evidence type="ECO:0000256" key="1">
    <source>
        <dbReference type="SAM" id="MobiDB-lite"/>
    </source>
</evidence>
<feature type="region of interest" description="Disordered" evidence="1">
    <location>
        <begin position="60"/>
        <end position="80"/>
    </location>
</feature>
<dbReference type="EMBL" id="HBEJ01011348">
    <property type="protein sequence ID" value="CAD8371845.1"/>
    <property type="molecule type" value="Transcribed_RNA"/>
</dbReference>
<gene>
    <name evidence="2" type="ORF">MPOL1434_LOCUS6659</name>
</gene>
<reference evidence="2" key="1">
    <citation type="submission" date="2021-01" db="EMBL/GenBank/DDBJ databases">
        <authorList>
            <person name="Corre E."/>
            <person name="Pelletier E."/>
            <person name="Niang G."/>
            <person name="Scheremetjew M."/>
            <person name="Finn R."/>
            <person name="Kale V."/>
            <person name="Holt S."/>
            <person name="Cochrane G."/>
            <person name="Meng A."/>
            <person name="Brown T."/>
            <person name="Cohen L."/>
        </authorList>
    </citation>
    <scope>NUCLEOTIDE SEQUENCE</scope>
    <source>
        <strain evidence="2">CCMP3303</strain>
    </source>
</reference>
<organism evidence="2">
    <name type="scientific">Minutocellus polymorphus</name>
    <dbReference type="NCBI Taxonomy" id="265543"/>
    <lineage>
        <taxon>Eukaryota</taxon>
        <taxon>Sar</taxon>
        <taxon>Stramenopiles</taxon>
        <taxon>Ochrophyta</taxon>
        <taxon>Bacillariophyta</taxon>
        <taxon>Mediophyceae</taxon>
        <taxon>Cymatosirophycidae</taxon>
        <taxon>Cymatosirales</taxon>
        <taxon>Cymatosiraceae</taxon>
        <taxon>Minutocellus</taxon>
    </lineage>
</organism>